<evidence type="ECO:0000313" key="1">
    <source>
        <dbReference type="EMBL" id="KAH3712250.1"/>
    </source>
</evidence>
<comment type="caution">
    <text evidence="1">The sequence shown here is derived from an EMBL/GenBank/DDBJ whole genome shotgun (WGS) entry which is preliminary data.</text>
</comment>
<dbReference type="EMBL" id="JAIWYP010000014">
    <property type="protein sequence ID" value="KAH3712250.1"/>
    <property type="molecule type" value="Genomic_DNA"/>
</dbReference>
<gene>
    <name evidence="1" type="ORF">DPMN_071937</name>
</gene>
<organism evidence="1 2">
    <name type="scientific">Dreissena polymorpha</name>
    <name type="common">Zebra mussel</name>
    <name type="synonym">Mytilus polymorpha</name>
    <dbReference type="NCBI Taxonomy" id="45954"/>
    <lineage>
        <taxon>Eukaryota</taxon>
        <taxon>Metazoa</taxon>
        <taxon>Spiralia</taxon>
        <taxon>Lophotrochozoa</taxon>
        <taxon>Mollusca</taxon>
        <taxon>Bivalvia</taxon>
        <taxon>Autobranchia</taxon>
        <taxon>Heteroconchia</taxon>
        <taxon>Euheterodonta</taxon>
        <taxon>Imparidentia</taxon>
        <taxon>Neoheterodontei</taxon>
        <taxon>Myida</taxon>
        <taxon>Dreissenoidea</taxon>
        <taxon>Dreissenidae</taxon>
        <taxon>Dreissena</taxon>
    </lineage>
</organism>
<dbReference type="Proteomes" id="UP000828390">
    <property type="component" value="Unassembled WGS sequence"/>
</dbReference>
<evidence type="ECO:0000313" key="2">
    <source>
        <dbReference type="Proteomes" id="UP000828390"/>
    </source>
</evidence>
<reference evidence="1" key="1">
    <citation type="journal article" date="2019" name="bioRxiv">
        <title>The Genome of the Zebra Mussel, Dreissena polymorpha: A Resource for Invasive Species Research.</title>
        <authorList>
            <person name="McCartney M.A."/>
            <person name="Auch B."/>
            <person name="Kono T."/>
            <person name="Mallez S."/>
            <person name="Zhang Y."/>
            <person name="Obille A."/>
            <person name="Becker A."/>
            <person name="Abrahante J.E."/>
            <person name="Garbe J."/>
            <person name="Badalamenti J.P."/>
            <person name="Herman A."/>
            <person name="Mangelson H."/>
            <person name="Liachko I."/>
            <person name="Sullivan S."/>
            <person name="Sone E.D."/>
            <person name="Koren S."/>
            <person name="Silverstein K.A.T."/>
            <person name="Beckman K.B."/>
            <person name="Gohl D.M."/>
        </authorList>
    </citation>
    <scope>NUCLEOTIDE SEQUENCE</scope>
    <source>
        <strain evidence="1">Duluth1</strain>
        <tissue evidence="1">Whole animal</tissue>
    </source>
</reference>
<keyword evidence="2" id="KW-1185">Reference proteome</keyword>
<sequence length="51" mass="5968">MFFIRPTAEFLVQASCSSDLSRRSSYGTLMRFLFKRHAPVTIQDVLHTEYL</sequence>
<proteinExistence type="predicted"/>
<name>A0A9D4BW50_DREPO</name>
<dbReference type="AlphaFoldDB" id="A0A9D4BW50"/>
<protein>
    <submittedName>
        <fullName evidence="1">Uncharacterized protein</fullName>
    </submittedName>
</protein>
<accession>A0A9D4BW50</accession>
<reference evidence="1" key="2">
    <citation type="submission" date="2020-11" db="EMBL/GenBank/DDBJ databases">
        <authorList>
            <person name="McCartney M.A."/>
            <person name="Auch B."/>
            <person name="Kono T."/>
            <person name="Mallez S."/>
            <person name="Becker A."/>
            <person name="Gohl D.M."/>
            <person name="Silverstein K.A.T."/>
            <person name="Koren S."/>
            <person name="Bechman K.B."/>
            <person name="Herman A."/>
            <person name="Abrahante J.E."/>
            <person name="Garbe J."/>
        </authorList>
    </citation>
    <scope>NUCLEOTIDE SEQUENCE</scope>
    <source>
        <strain evidence="1">Duluth1</strain>
        <tissue evidence="1">Whole animal</tissue>
    </source>
</reference>